<dbReference type="InterPro" id="IPR015421">
    <property type="entry name" value="PyrdxlP-dep_Trfase_major"/>
</dbReference>
<evidence type="ECO:0000256" key="5">
    <source>
        <dbReference type="ARBA" id="ARBA00022917"/>
    </source>
</evidence>
<sequence>MNDPRSRIPGLDRLLLDEGARAFLAQFPRPRVADALRAAVASAREALARDEWPHDPADPSPYLDEAGRRLEAESRPSLRGVINATGVVLHTNLGRAPLAVEARVAMARAAEGYSNLEFDLDAGGRGSRYEHCRDLLRECTGAEDAVVVNNCAAALVVVVNALAAGRGVVVSRGELVEIGGGFRIPEMLTRAGAALLEVGSTNRTRLRDYRAAFEGGVEVGAILKVHRSNFRIRGFTESVEIEALATLASERGVPLVHDVGSGLLVEPATLGLPDEPTPARSLARGAGLAVFSGDKLLGGPQAGLVVGRSHLVERVRHNPLCRAMRVDKATLAALEATLRIYREPETVRDRVPVLRMLTRSADELEGAAEDLATRLRLLPGIGPVSVEASVGRVGGGTFPDHELPAWVVRLTPAAGGVDALAARLRTGVRPVVARVENGALLLDPRTVGPDEVDALVGAVGEALDGAGQG</sequence>
<dbReference type="InterPro" id="IPR015424">
    <property type="entry name" value="PyrdxlP-dep_Trfase"/>
</dbReference>
<name>A0ABU9E750_9BACT</name>
<feature type="modified residue" description="N6-(pyridoxal phosphate)lysine" evidence="8">
    <location>
        <position position="295"/>
    </location>
</feature>
<dbReference type="InterPro" id="IPR004534">
    <property type="entry name" value="SelA_trans"/>
</dbReference>
<keyword evidence="5 8" id="KW-0648">Protein biosynthesis</keyword>
<comment type="function">
    <text evidence="8">Converts seryl-tRNA(Sec) to selenocysteinyl-tRNA(Sec) required for selenoprotein biosynthesis.</text>
</comment>
<dbReference type="InterPro" id="IPR025862">
    <property type="entry name" value="SelA_trans_N_dom"/>
</dbReference>
<comment type="cofactor">
    <cofactor evidence="1 8">
        <name>pyridoxal 5'-phosphate</name>
        <dbReference type="ChEBI" id="CHEBI:597326"/>
    </cofactor>
</comment>
<dbReference type="Pfam" id="PF12390">
    <property type="entry name" value="Se-cys_synth_N"/>
    <property type="match status" value="1"/>
</dbReference>
<comment type="similarity">
    <text evidence="7 8">Belongs to the SelA family.</text>
</comment>
<evidence type="ECO:0000256" key="3">
    <source>
        <dbReference type="ARBA" id="ARBA00022679"/>
    </source>
</evidence>
<comment type="subcellular location">
    <subcellularLocation>
        <location evidence="8">Cytoplasm</location>
    </subcellularLocation>
</comment>
<keyword evidence="3 8" id="KW-0808">Transferase</keyword>
<comment type="pathway">
    <text evidence="8">Aminoacyl-tRNA biosynthesis; selenocysteinyl-tRNA(Sec) biosynthesis; selenocysteinyl-tRNA(Sec) from L-seryl-tRNA(Sec) (bacterial route): step 1/1.</text>
</comment>
<keyword evidence="11" id="KW-1185">Reference proteome</keyword>
<dbReference type="RefSeq" id="WP_405286481.1">
    <property type="nucleotide sequence ID" value="NZ_JBBHLI010000002.1"/>
</dbReference>
<dbReference type="PANTHER" id="PTHR32328">
    <property type="entry name" value="L-SERYL-TRNA(SEC) SELENIUM TRANSFERASE"/>
    <property type="match status" value="1"/>
</dbReference>
<dbReference type="NCBIfam" id="TIGR00474">
    <property type="entry name" value="selA"/>
    <property type="match status" value="1"/>
</dbReference>
<organism evidence="10 11">
    <name type="scientific">Gaopeijia maritima</name>
    <dbReference type="NCBI Taxonomy" id="3119007"/>
    <lineage>
        <taxon>Bacteria</taxon>
        <taxon>Pseudomonadati</taxon>
        <taxon>Gemmatimonadota</taxon>
        <taxon>Longimicrobiia</taxon>
        <taxon>Gaopeijiales</taxon>
        <taxon>Gaopeijiaceae</taxon>
        <taxon>Gaopeijia</taxon>
    </lineage>
</organism>
<evidence type="ECO:0000256" key="8">
    <source>
        <dbReference type="HAMAP-Rule" id="MF_00423"/>
    </source>
</evidence>
<dbReference type="EMBL" id="JBBHLI010000002">
    <property type="protein sequence ID" value="MEK9500547.1"/>
    <property type="molecule type" value="Genomic_DNA"/>
</dbReference>
<protein>
    <recommendedName>
        <fullName evidence="8">L-seryl-tRNA(Sec) selenium transferase</fullName>
        <ecNumber evidence="8">2.9.1.1</ecNumber>
    </recommendedName>
    <alternativeName>
        <fullName evidence="8">Selenocysteine synthase</fullName>
        <shortName evidence="8">Sec synthase</shortName>
    </alternativeName>
    <alternativeName>
        <fullName evidence="8">Selenocysteinyl-tRNA(Sec) synthase</fullName>
    </alternativeName>
</protein>
<proteinExistence type="inferred from homology"/>
<dbReference type="Gene3D" id="3.90.1150.180">
    <property type="match status" value="1"/>
</dbReference>
<keyword evidence="4 8" id="KW-0663">Pyridoxal phosphate</keyword>
<gene>
    <name evidence="8 10" type="primary">selA</name>
    <name evidence="10" type="ORF">WI372_06130</name>
</gene>
<dbReference type="InterPro" id="IPR018319">
    <property type="entry name" value="SelA-like"/>
</dbReference>
<dbReference type="Gene3D" id="3.40.640.10">
    <property type="entry name" value="Type I PLP-dependent aspartate aminotransferase-like (Major domain)"/>
    <property type="match status" value="1"/>
</dbReference>
<feature type="domain" description="L-seryl-tRNA selenium transferase N-terminal" evidence="9">
    <location>
        <begin position="5"/>
        <end position="44"/>
    </location>
</feature>
<comment type="caution">
    <text evidence="10">The sequence shown here is derived from an EMBL/GenBank/DDBJ whole genome shotgun (WGS) entry which is preliminary data.</text>
</comment>
<accession>A0ABU9E750</accession>
<dbReference type="Proteomes" id="UP001484239">
    <property type="component" value="Unassembled WGS sequence"/>
</dbReference>
<evidence type="ECO:0000313" key="11">
    <source>
        <dbReference type="Proteomes" id="UP001484239"/>
    </source>
</evidence>
<keyword evidence="6 8" id="KW-0711">Selenium</keyword>
<evidence type="ECO:0000259" key="9">
    <source>
        <dbReference type="Pfam" id="PF12390"/>
    </source>
</evidence>
<evidence type="ECO:0000313" key="10">
    <source>
        <dbReference type="EMBL" id="MEK9500547.1"/>
    </source>
</evidence>
<reference evidence="10 11" key="1">
    <citation type="submission" date="2024-02" db="EMBL/GenBank/DDBJ databases">
        <title>A novel Gemmatimonadota bacterium.</title>
        <authorList>
            <person name="Du Z.-J."/>
            <person name="Ye Y.-Q."/>
        </authorList>
    </citation>
    <scope>NUCLEOTIDE SEQUENCE [LARGE SCALE GENOMIC DNA]</scope>
    <source>
        <strain evidence="10 11">DH-20</strain>
    </source>
</reference>
<evidence type="ECO:0000256" key="2">
    <source>
        <dbReference type="ARBA" id="ARBA00022490"/>
    </source>
</evidence>
<dbReference type="HAMAP" id="MF_00423">
    <property type="entry name" value="SelA"/>
    <property type="match status" value="1"/>
</dbReference>
<evidence type="ECO:0000256" key="6">
    <source>
        <dbReference type="ARBA" id="ARBA00023266"/>
    </source>
</evidence>
<dbReference type="GO" id="GO:0004125">
    <property type="term" value="F:L-seryl-tRNA(Sec) selenium transferase activity"/>
    <property type="evidence" value="ECO:0007669"/>
    <property type="project" value="UniProtKB-EC"/>
</dbReference>
<comment type="catalytic activity">
    <reaction evidence="8">
        <text>L-seryl-tRNA(Sec) + selenophosphate + H(+) = L-selenocysteinyl-tRNA(Sec) + phosphate</text>
        <dbReference type="Rhea" id="RHEA:22728"/>
        <dbReference type="Rhea" id="RHEA-COMP:9742"/>
        <dbReference type="Rhea" id="RHEA-COMP:9743"/>
        <dbReference type="ChEBI" id="CHEBI:15378"/>
        <dbReference type="ChEBI" id="CHEBI:16144"/>
        <dbReference type="ChEBI" id="CHEBI:43474"/>
        <dbReference type="ChEBI" id="CHEBI:78533"/>
        <dbReference type="ChEBI" id="CHEBI:78573"/>
        <dbReference type="EC" id="2.9.1.1"/>
    </reaction>
</comment>
<evidence type="ECO:0000256" key="7">
    <source>
        <dbReference type="ARBA" id="ARBA00044507"/>
    </source>
</evidence>
<keyword evidence="2 8" id="KW-0963">Cytoplasm</keyword>
<dbReference type="PANTHER" id="PTHR32328:SF0">
    <property type="entry name" value="L-SERYL-TRNA(SEC) SELENIUM TRANSFERASE"/>
    <property type="match status" value="1"/>
</dbReference>
<evidence type="ECO:0000256" key="1">
    <source>
        <dbReference type="ARBA" id="ARBA00001933"/>
    </source>
</evidence>
<dbReference type="SUPFAM" id="SSF53383">
    <property type="entry name" value="PLP-dependent transferases"/>
    <property type="match status" value="1"/>
</dbReference>
<dbReference type="Pfam" id="PF03841">
    <property type="entry name" value="SelA"/>
    <property type="match status" value="1"/>
</dbReference>
<dbReference type="EC" id="2.9.1.1" evidence="8"/>
<evidence type="ECO:0000256" key="4">
    <source>
        <dbReference type="ARBA" id="ARBA00022898"/>
    </source>
</evidence>